<keyword evidence="1" id="KW-0472">Membrane</keyword>
<feature type="transmembrane region" description="Helical" evidence="1">
    <location>
        <begin position="87"/>
        <end position="105"/>
    </location>
</feature>
<evidence type="ECO:0000313" key="3">
    <source>
        <dbReference type="EMBL" id="MFD1830896.1"/>
    </source>
</evidence>
<comment type="caution">
    <text evidence="3">The sequence shown here is derived from an EMBL/GenBank/DDBJ whole genome shotgun (WGS) entry which is preliminary data.</text>
</comment>
<dbReference type="RefSeq" id="WP_380900257.1">
    <property type="nucleotide sequence ID" value="NZ_JBHUFU010000007.1"/>
</dbReference>
<accession>A0ABW4PNM8</accession>
<feature type="transmembrane region" description="Helical" evidence="1">
    <location>
        <begin position="111"/>
        <end position="135"/>
    </location>
</feature>
<keyword evidence="1" id="KW-0812">Transmembrane</keyword>
<feature type="transmembrane region" description="Helical" evidence="1">
    <location>
        <begin position="63"/>
        <end position="80"/>
    </location>
</feature>
<gene>
    <name evidence="3" type="ORF">ACFSJS_14605</name>
</gene>
<name>A0ABW4PNM8_9ACTN</name>
<reference evidence="4" key="1">
    <citation type="journal article" date="2019" name="Int. J. Syst. Evol. Microbiol.">
        <title>The Global Catalogue of Microorganisms (GCM) 10K type strain sequencing project: providing services to taxonomists for standard genome sequencing and annotation.</title>
        <authorList>
            <consortium name="The Broad Institute Genomics Platform"/>
            <consortium name="The Broad Institute Genome Sequencing Center for Infectious Disease"/>
            <person name="Wu L."/>
            <person name="Ma J."/>
        </authorList>
    </citation>
    <scope>NUCLEOTIDE SEQUENCE [LARGE SCALE GENOMIC DNA]</scope>
    <source>
        <strain evidence="4">CGMCC 4.7455</strain>
    </source>
</reference>
<keyword evidence="1" id="KW-1133">Transmembrane helix</keyword>
<dbReference type="EMBL" id="JBHUFU010000007">
    <property type="protein sequence ID" value="MFD1830896.1"/>
    <property type="molecule type" value="Genomic_DNA"/>
</dbReference>
<feature type="transmembrane region" description="Helical" evidence="1">
    <location>
        <begin position="33"/>
        <end position="51"/>
    </location>
</feature>
<evidence type="ECO:0000313" key="4">
    <source>
        <dbReference type="Proteomes" id="UP001597365"/>
    </source>
</evidence>
<evidence type="ECO:0000256" key="1">
    <source>
        <dbReference type="SAM" id="Phobius"/>
    </source>
</evidence>
<keyword evidence="4" id="KW-1185">Reference proteome</keyword>
<protein>
    <submittedName>
        <fullName evidence="3">SPW repeat protein</fullName>
    </submittedName>
</protein>
<sequence>MATPTSRIEEHPDLVEMRARYARAASTPTAQGLEALTMLAGVFLLISPWIVGFTRFNALTVNNFVTGIALAVIGLTLAVAFERTYGLSMAVCAIGAWTVLSPWLVTGNVDTIRTILTNVITGGILFLLGLALLAVGRRGGKGARAHRKGETSG</sequence>
<dbReference type="Pfam" id="PF03779">
    <property type="entry name" value="SPW"/>
    <property type="match status" value="1"/>
</dbReference>
<proteinExistence type="predicted"/>
<evidence type="ECO:0000259" key="2">
    <source>
        <dbReference type="Pfam" id="PF03779"/>
    </source>
</evidence>
<dbReference type="InterPro" id="IPR005530">
    <property type="entry name" value="SPW"/>
</dbReference>
<organism evidence="3 4">
    <name type="scientific">Streptomyces desertarenae</name>
    <dbReference type="NCBI Taxonomy" id="2666184"/>
    <lineage>
        <taxon>Bacteria</taxon>
        <taxon>Bacillati</taxon>
        <taxon>Actinomycetota</taxon>
        <taxon>Actinomycetes</taxon>
        <taxon>Kitasatosporales</taxon>
        <taxon>Streptomycetaceae</taxon>
        <taxon>Streptomyces</taxon>
    </lineage>
</organism>
<dbReference type="Proteomes" id="UP001597365">
    <property type="component" value="Unassembled WGS sequence"/>
</dbReference>
<feature type="domain" description="SPW repeat-containing integral membrane" evidence="2">
    <location>
        <begin position="34"/>
        <end position="130"/>
    </location>
</feature>